<proteinExistence type="predicted"/>
<reference evidence="2" key="2">
    <citation type="submission" date="2020-09" db="EMBL/GenBank/DDBJ databases">
        <authorList>
            <person name="Sun Q."/>
            <person name="Ohkuma M."/>
        </authorList>
    </citation>
    <scope>NUCLEOTIDE SEQUENCE</scope>
    <source>
        <strain evidence="2">JCM 3091</strain>
    </source>
</reference>
<comment type="caution">
    <text evidence="2">The sequence shown here is derived from an EMBL/GenBank/DDBJ whole genome shotgun (WGS) entry which is preliminary data.</text>
</comment>
<evidence type="ECO:0000313" key="3">
    <source>
        <dbReference type="Proteomes" id="UP000662200"/>
    </source>
</evidence>
<name>A0A8J3FE85_9ACTN</name>
<accession>A0A8J3FE85</accession>
<organism evidence="2 3">
    <name type="scientific">Pilimelia terevasa</name>
    <dbReference type="NCBI Taxonomy" id="53372"/>
    <lineage>
        <taxon>Bacteria</taxon>
        <taxon>Bacillati</taxon>
        <taxon>Actinomycetota</taxon>
        <taxon>Actinomycetes</taxon>
        <taxon>Micromonosporales</taxon>
        <taxon>Micromonosporaceae</taxon>
        <taxon>Pilimelia</taxon>
    </lineage>
</organism>
<evidence type="ECO:0000256" key="1">
    <source>
        <dbReference type="SAM" id="MobiDB-lite"/>
    </source>
</evidence>
<evidence type="ECO:0000313" key="2">
    <source>
        <dbReference type="EMBL" id="GGK13127.1"/>
    </source>
</evidence>
<keyword evidence="3" id="KW-1185">Reference proteome</keyword>
<protein>
    <submittedName>
        <fullName evidence="2">Uncharacterized protein</fullName>
    </submittedName>
</protein>
<dbReference type="EMBL" id="BMQC01000001">
    <property type="protein sequence ID" value="GGK13127.1"/>
    <property type="molecule type" value="Genomic_DNA"/>
</dbReference>
<gene>
    <name evidence="2" type="ORF">GCM10010124_02090</name>
</gene>
<dbReference type="Proteomes" id="UP000662200">
    <property type="component" value="Unassembled WGS sequence"/>
</dbReference>
<sequence>MRQTLDRPIVGNHAPPPLTQPQPHDNTSDYVMAQVRRWCETGEHHGQALAPVVHLESAREIAAWWQALDNDFTAFASTGTIRDDLALDIRAELSSPLNRAWDDDDRERNLDALRALEAYLKACKVTVWSVGQNIAGYLPQSDIFRTLDYADALDEYRRVLTEDAPECVAWTDECECESDDSELCELCATEALVAGYLRDDVPDSANVRYGHPAAEEHGLVISAESWAGSMSYWLRRVEMTYGEFLQERES</sequence>
<reference evidence="2" key="1">
    <citation type="journal article" date="2014" name="Int. J. Syst. Evol. Microbiol.">
        <title>Complete genome sequence of Corynebacterium casei LMG S-19264T (=DSM 44701T), isolated from a smear-ripened cheese.</title>
        <authorList>
            <consortium name="US DOE Joint Genome Institute (JGI-PGF)"/>
            <person name="Walter F."/>
            <person name="Albersmeier A."/>
            <person name="Kalinowski J."/>
            <person name="Ruckert C."/>
        </authorList>
    </citation>
    <scope>NUCLEOTIDE SEQUENCE</scope>
    <source>
        <strain evidence="2">JCM 3091</strain>
    </source>
</reference>
<dbReference type="AlphaFoldDB" id="A0A8J3FE85"/>
<feature type="region of interest" description="Disordered" evidence="1">
    <location>
        <begin position="1"/>
        <end position="27"/>
    </location>
</feature>